<dbReference type="OrthoDB" id="3490118at2759"/>
<evidence type="ECO:0000313" key="1">
    <source>
        <dbReference type="EMBL" id="EPE33945.1"/>
    </source>
</evidence>
<dbReference type="GeneID" id="19466011"/>
<reference evidence="1 2" key="1">
    <citation type="journal article" date="2013" name="BMC Genomics">
        <title>Genomics-driven discovery of the pneumocandin biosynthetic gene cluster in the fungus Glarea lozoyensis.</title>
        <authorList>
            <person name="Chen L."/>
            <person name="Yue Q."/>
            <person name="Zhang X."/>
            <person name="Xiang M."/>
            <person name="Wang C."/>
            <person name="Li S."/>
            <person name="Che Y."/>
            <person name="Ortiz-Lopez F.J."/>
            <person name="Bills G.F."/>
            <person name="Liu X."/>
            <person name="An Z."/>
        </authorList>
    </citation>
    <scope>NUCLEOTIDE SEQUENCE [LARGE SCALE GENOMIC DNA]</scope>
    <source>
        <strain evidence="2">ATCC 20868 / MF5171</strain>
    </source>
</reference>
<protein>
    <submittedName>
        <fullName evidence="1">Uncharacterized protein</fullName>
    </submittedName>
</protein>
<dbReference type="HOGENOM" id="CLU_1896444_0_0_1"/>
<organism evidence="1 2">
    <name type="scientific">Glarea lozoyensis (strain ATCC 20868 / MF5171)</name>
    <dbReference type="NCBI Taxonomy" id="1116229"/>
    <lineage>
        <taxon>Eukaryota</taxon>
        <taxon>Fungi</taxon>
        <taxon>Dikarya</taxon>
        <taxon>Ascomycota</taxon>
        <taxon>Pezizomycotina</taxon>
        <taxon>Leotiomycetes</taxon>
        <taxon>Helotiales</taxon>
        <taxon>Helotiaceae</taxon>
        <taxon>Glarea</taxon>
    </lineage>
</organism>
<dbReference type="Proteomes" id="UP000016922">
    <property type="component" value="Unassembled WGS sequence"/>
</dbReference>
<dbReference type="AlphaFoldDB" id="S3D860"/>
<dbReference type="KEGG" id="glz:GLAREA_06958"/>
<sequence>MAPTHATLKAQLYTESTLKMVFKLGVAHSHGILPEDLFKRWIDFLVEDLALLDFGDTMLSADYQRIDVLFKDLRKWVDGPKGPSGEMVREAERAAPKKVWRAPALHATWKYEVRPGGKRGPVSYRRKDWWEWNPPGQKYDDYWVEDVSDQV</sequence>
<dbReference type="RefSeq" id="XP_008079097.1">
    <property type="nucleotide sequence ID" value="XM_008080906.1"/>
</dbReference>
<name>S3D860_GLAL2</name>
<proteinExistence type="predicted"/>
<gene>
    <name evidence="1" type="ORF">GLAREA_06958</name>
</gene>
<accession>S3D860</accession>
<dbReference type="EMBL" id="KE145357">
    <property type="protein sequence ID" value="EPE33945.1"/>
    <property type="molecule type" value="Genomic_DNA"/>
</dbReference>
<evidence type="ECO:0000313" key="2">
    <source>
        <dbReference type="Proteomes" id="UP000016922"/>
    </source>
</evidence>
<keyword evidence="2" id="KW-1185">Reference proteome</keyword>